<dbReference type="Pfam" id="PF07833">
    <property type="entry name" value="Cu_amine_oxidN1"/>
    <property type="match status" value="1"/>
</dbReference>
<dbReference type="EMBL" id="MN577573">
    <property type="protein sequence ID" value="QGT51083.1"/>
    <property type="molecule type" value="Genomic_DNA"/>
</dbReference>
<evidence type="ECO:0000256" key="1">
    <source>
        <dbReference type="SAM" id="SignalP"/>
    </source>
</evidence>
<dbReference type="SUPFAM" id="SSF55383">
    <property type="entry name" value="Copper amine oxidase, domain N"/>
    <property type="match status" value="1"/>
</dbReference>
<feature type="domain" description="Copper amine oxidase-like N-terminal" evidence="2">
    <location>
        <begin position="56"/>
        <end position="97"/>
    </location>
</feature>
<dbReference type="Gene3D" id="3.30.457.10">
    <property type="entry name" value="Copper amine oxidase-like, N-terminal domain"/>
    <property type="match status" value="1"/>
</dbReference>
<accession>A0A650EN43</accession>
<dbReference type="InterPro" id="IPR036582">
    <property type="entry name" value="Mao_N_sf"/>
</dbReference>
<name>A0A650EN43_9FIRM</name>
<proteinExistence type="predicted"/>
<reference evidence="3" key="1">
    <citation type="journal article" date="2020" name="J. ISSAAS">
        <title>Lactobacilli and other gastrointestinal microbiota of Peromyscus leucopus, reservoir host for agents of Lyme disease and other zoonoses in North America.</title>
        <authorList>
            <person name="Milovic A."/>
            <person name="Bassam K."/>
            <person name="Shao H."/>
            <person name="Chatzistamou I."/>
            <person name="Tufts D.M."/>
            <person name="Diuk-Wasser M."/>
            <person name="Barbour A.G."/>
        </authorList>
    </citation>
    <scope>NUCLEOTIDE SEQUENCE</scope>
    <source>
        <strain evidence="3">LL40</strain>
    </source>
</reference>
<keyword evidence="1" id="KW-0732">Signal</keyword>
<protein>
    <recommendedName>
        <fullName evidence="2">Copper amine oxidase-like N-terminal domain-containing protein</fullName>
    </recommendedName>
</protein>
<evidence type="ECO:0000313" key="3">
    <source>
        <dbReference type="EMBL" id="QGT51083.1"/>
    </source>
</evidence>
<evidence type="ECO:0000259" key="2">
    <source>
        <dbReference type="Pfam" id="PF07833"/>
    </source>
</evidence>
<gene>
    <name evidence="3" type="ORF">Firmicute1046_1590</name>
</gene>
<sequence>MLNKDKTKGFLAGVISATLIAGTVAVFASPVETAINVVYDNYRIIIDGADKSNAPDDSKPFVYNGRTFVPLRYIAESMGKKVLWDGDTSTIYINDEGNSREDVYFATQGYESADKGIYLDGEEKTVYLGYNSDYGTKFEENNKNHYQNMIAFNLNRLAKSVSGTVDMKDAKNDSLEGKIVFYDQNDNVLYQTPMLRKSTTPIPFEFQTSGVLQLKVAFVATNLYETYNLKIRDFRYSK</sequence>
<feature type="chain" id="PRO_5024889182" description="Copper amine oxidase-like N-terminal domain-containing protein" evidence="1">
    <location>
        <begin position="29"/>
        <end position="238"/>
    </location>
</feature>
<dbReference type="InterPro" id="IPR012854">
    <property type="entry name" value="Cu_amine_oxidase-like_N"/>
</dbReference>
<feature type="signal peptide" evidence="1">
    <location>
        <begin position="1"/>
        <end position="28"/>
    </location>
</feature>
<dbReference type="AlphaFoldDB" id="A0A650EN43"/>
<organism evidence="3">
    <name type="scientific">uncultured Bacillota bacterium</name>
    <dbReference type="NCBI Taxonomy" id="344338"/>
    <lineage>
        <taxon>Bacteria</taxon>
        <taxon>Bacillati</taxon>
        <taxon>Bacillota</taxon>
        <taxon>environmental samples</taxon>
    </lineage>
</organism>